<dbReference type="EMBL" id="QFMX01000003">
    <property type="protein sequence ID" value="PZO75909.1"/>
    <property type="molecule type" value="Genomic_DNA"/>
</dbReference>
<sequence length="104" mass="10812">MLSPYPSRSAIADLHAASLHATGYAALTAIKCRSAAHCVLYMQGQRPPGDHDATARSGGVCGDVSRLLSECDRRPVVVGIALDTSTMEQTHGVTAHVDANGLAI</sequence>
<gene>
    <name evidence="1" type="ORF">DI640_03770</name>
</gene>
<protein>
    <submittedName>
        <fullName evidence="1">Uncharacterized protein</fullName>
    </submittedName>
</protein>
<organism evidence="1 2">
    <name type="scientific">Sphingomonas taxi</name>
    <dbReference type="NCBI Taxonomy" id="1549858"/>
    <lineage>
        <taxon>Bacteria</taxon>
        <taxon>Pseudomonadati</taxon>
        <taxon>Pseudomonadota</taxon>
        <taxon>Alphaproteobacteria</taxon>
        <taxon>Sphingomonadales</taxon>
        <taxon>Sphingomonadaceae</taxon>
        <taxon>Sphingomonas</taxon>
    </lineage>
</organism>
<comment type="caution">
    <text evidence="1">The sequence shown here is derived from an EMBL/GenBank/DDBJ whole genome shotgun (WGS) entry which is preliminary data.</text>
</comment>
<evidence type="ECO:0000313" key="2">
    <source>
        <dbReference type="Proteomes" id="UP000249555"/>
    </source>
</evidence>
<dbReference type="AlphaFoldDB" id="A0A2W4Z7T6"/>
<name>A0A2W4Z7T6_9SPHN</name>
<dbReference type="Proteomes" id="UP000249555">
    <property type="component" value="Unassembled WGS sequence"/>
</dbReference>
<evidence type="ECO:0000313" key="1">
    <source>
        <dbReference type="EMBL" id="PZO75909.1"/>
    </source>
</evidence>
<proteinExistence type="predicted"/>
<reference evidence="1 2" key="1">
    <citation type="submission" date="2017-08" db="EMBL/GenBank/DDBJ databases">
        <title>Infants hospitalized years apart are colonized by the same room-sourced microbial strains.</title>
        <authorList>
            <person name="Brooks B."/>
            <person name="Olm M.R."/>
            <person name="Firek B.A."/>
            <person name="Baker R."/>
            <person name="Thomas B.C."/>
            <person name="Morowitz M.J."/>
            <person name="Banfield J.F."/>
        </authorList>
    </citation>
    <scope>NUCLEOTIDE SEQUENCE [LARGE SCALE GENOMIC DNA]</scope>
    <source>
        <strain evidence="1">S2_018_000_R3_119</strain>
    </source>
</reference>
<accession>A0A2W4Z7T6</accession>